<dbReference type="Gene3D" id="1.10.10.10">
    <property type="entry name" value="Winged helix-like DNA-binding domain superfamily/Winged helix DNA-binding domain"/>
    <property type="match status" value="1"/>
</dbReference>
<proteinExistence type="predicted"/>
<organism evidence="2 3">
    <name type="scientific">Taibaiella chishuiensis</name>
    <dbReference type="NCBI Taxonomy" id="1434707"/>
    <lineage>
        <taxon>Bacteria</taxon>
        <taxon>Pseudomonadati</taxon>
        <taxon>Bacteroidota</taxon>
        <taxon>Chitinophagia</taxon>
        <taxon>Chitinophagales</taxon>
        <taxon>Chitinophagaceae</taxon>
        <taxon>Taibaiella</taxon>
    </lineage>
</organism>
<reference evidence="2 3" key="1">
    <citation type="submission" date="2018-03" db="EMBL/GenBank/DDBJ databases">
        <title>Genomic Encyclopedia of Type Strains, Phase III (KMG-III): the genomes of soil and plant-associated and newly described type strains.</title>
        <authorList>
            <person name="Whitman W."/>
        </authorList>
    </citation>
    <scope>NUCLEOTIDE SEQUENCE [LARGE SCALE GENOMIC DNA]</scope>
    <source>
        <strain evidence="2 3">CGMCC 1.12700</strain>
    </source>
</reference>
<gene>
    <name evidence="2" type="ORF">B0I18_102299</name>
</gene>
<dbReference type="AlphaFoldDB" id="A0A2P8D807"/>
<dbReference type="SMART" id="SM00347">
    <property type="entry name" value="HTH_MARR"/>
    <property type="match status" value="1"/>
</dbReference>
<protein>
    <submittedName>
        <fullName evidence="2">MarR family transcriptional regulator</fullName>
    </submittedName>
</protein>
<dbReference type="InterPro" id="IPR052526">
    <property type="entry name" value="HTH-type_Bedaq_tolerance"/>
</dbReference>
<dbReference type="InterPro" id="IPR036388">
    <property type="entry name" value="WH-like_DNA-bd_sf"/>
</dbReference>
<comment type="caution">
    <text evidence="2">The sequence shown here is derived from an EMBL/GenBank/DDBJ whole genome shotgun (WGS) entry which is preliminary data.</text>
</comment>
<feature type="domain" description="HTH marR-type" evidence="1">
    <location>
        <begin position="15"/>
        <end position="150"/>
    </location>
</feature>
<dbReference type="InterPro" id="IPR000835">
    <property type="entry name" value="HTH_MarR-typ"/>
</dbReference>
<name>A0A2P8D807_9BACT</name>
<evidence type="ECO:0000313" key="2">
    <source>
        <dbReference type="EMBL" id="PSK93329.1"/>
    </source>
</evidence>
<accession>A0A2P8D807</accession>
<dbReference type="EMBL" id="PYGD01000002">
    <property type="protein sequence ID" value="PSK93329.1"/>
    <property type="molecule type" value="Genomic_DNA"/>
</dbReference>
<keyword evidence="3" id="KW-1185">Reference proteome</keyword>
<dbReference type="GO" id="GO:0003700">
    <property type="term" value="F:DNA-binding transcription factor activity"/>
    <property type="evidence" value="ECO:0007669"/>
    <property type="project" value="InterPro"/>
</dbReference>
<dbReference type="PROSITE" id="PS50995">
    <property type="entry name" value="HTH_MARR_2"/>
    <property type="match status" value="1"/>
</dbReference>
<dbReference type="Proteomes" id="UP000240572">
    <property type="component" value="Unassembled WGS sequence"/>
</dbReference>
<evidence type="ECO:0000259" key="1">
    <source>
        <dbReference type="PROSITE" id="PS50995"/>
    </source>
</evidence>
<dbReference type="Pfam" id="PF12802">
    <property type="entry name" value="MarR_2"/>
    <property type="match status" value="1"/>
</dbReference>
<dbReference type="PANTHER" id="PTHR39515:SF2">
    <property type="entry name" value="HTH-TYPE TRANSCRIPTIONAL REGULATOR RV0880"/>
    <property type="match status" value="1"/>
</dbReference>
<dbReference type="PANTHER" id="PTHR39515">
    <property type="entry name" value="CONSERVED PROTEIN"/>
    <property type="match status" value="1"/>
</dbReference>
<evidence type="ECO:0000313" key="3">
    <source>
        <dbReference type="Proteomes" id="UP000240572"/>
    </source>
</evidence>
<dbReference type="InterPro" id="IPR036390">
    <property type="entry name" value="WH_DNA-bd_sf"/>
</dbReference>
<dbReference type="SUPFAM" id="SSF46785">
    <property type="entry name" value="Winged helix' DNA-binding domain"/>
    <property type="match status" value="1"/>
</dbReference>
<sequence length="152" mass="16983">MFVKLTSLENIKTMKDNAATGLRDAVSDLHKRLRRTYSAEGFSISELTTLSFLYRHPFLYPTELAQLAKVKSQSMSAILKKLEAAGLTRRRAKDADGRRMAISLTAAGRKMVDRTRYERDEWLSDALLSLSTAELAAVKKAIPLLQKIAAIP</sequence>
<dbReference type="PRINTS" id="PR00598">
    <property type="entry name" value="HTHMARR"/>
</dbReference>